<evidence type="ECO:0000256" key="1">
    <source>
        <dbReference type="SAM" id="SignalP"/>
    </source>
</evidence>
<feature type="chain" id="PRO_5012677451" description="Alpha-L-arabinofuranosidase B arabinose-binding domain-containing protein" evidence="1">
    <location>
        <begin position="25"/>
        <end position="865"/>
    </location>
</feature>
<protein>
    <recommendedName>
        <fullName evidence="6">Alpha-L-arabinofuranosidase B arabinose-binding domain-containing protein</fullName>
    </recommendedName>
</protein>
<sequence>MKGFLLFNFLILLFMSLLCGLGVSKECTNIPTQLSSHTFRYELLSSNNETWKEEVFAHYHLIPTDDSAWSNLLPRKILKEEDEFDWAVTYRKMKRTLQSSGQFLKEVSLHNVRLDSSSIQWRAQQTNLEYLLMLDVDRLVWSFRKTAGLPTPGTAYGGWEAPDCELRGHFVGHYLSASAHMWASTHNFTLQKKMSAVVSALSACQEKIGSGYLSAFPSELFDRFEAIKPVWAPYYTIHKILAGLLDQYTFADDAQSLKIVKWMVEYFYNRVQKVIFQYSIERHFLSLNEETGGMNDVLYRLFSITGDPKHLILAHLFDKPCFLGLLAVQADDISGFHANTHIPVVIGSQMRYEVTGDTLYKEIGTFFMDIVNSSHSYATGGTSVSEFWSDPKRLASTLSTENEESCTTYNMLKVSRHLFRWTKEMAYADYYERALTNGVLGIQRGTEPGVMIYMLPQRPGSSKARSYHGWGTQFDSFWCCYGTGIESFSKLGDSIYFEEEGETPGLYVVQYVSSSLDWKIGQMVLNLKADPVVSWDPYLRVTFTFSPNEGASQQSTLNFRIPIWTNSDGAKATLNAQSLSVPAPGSFLSITRKWSNSDKFSLQLPLSLRTEAIKDDRSEYASVQAILYGPYLLAGHTSGAWNIDSGSANSFSDWITPIPATHNNNLVSFTQQSGDSAFVLTNSNQTITMEKLPESGTDASVYATFRLISNASSSSELSTTEVCLGNYVMLEPFDLPGMVLVQQGEDGIAIANSDGGDGSSIFRLVSGLDGKNGTISLESVSHENCYVFSGADYKAGTSLKLTCNTESSDIHQGASFIMSKGLSEYHPISFVAKGGKRNYVLEPLMSFRDESYTIYFNILGRNQKT</sequence>
<dbReference type="GO" id="GO:0046556">
    <property type="term" value="F:alpha-L-arabinofuranosidase activity"/>
    <property type="evidence" value="ECO:0007669"/>
    <property type="project" value="InterPro"/>
</dbReference>
<evidence type="ECO:0000313" key="4">
    <source>
        <dbReference type="EMBL" id="OAY48561.1"/>
    </source>
</evidence>
<dbReference type="Gramene" id="Manes.06G167200.1.v8.1">
    <property type="protein sequence ID" value="Manes.06G167200.1.v8.1.CDS"/>
    <property type="gene ID" value="Manes.06G167200.v8.1"/>
</dbReference>
<evidence type="ECO:0008006" key="6">
    <source>
        <dbReference type="Google" id="ProtNLM"/>
    </source>
</evidence>
<dbReference type="STRING" id="3983.A0A2C9VTZ7"/>
<dbReference type="InterPro" id="IPR012878">
    <property type="entry name" value="Beta-AFase-like_GH127_cat"/>
</dbReference>
<dbReference type="Gene3D" id="2.80.10.50">
    <property type="match status" value="1"/>
</dbReference>
<evidence type="ECO:0000259" key="2">
    <source>
        <dbReference type="Pfam" id="PF07944"/>
    </source>
</evidence>
<dbReference type="InterPro" id="IPR008928">
    <property type="entry name" value="6-hairpin_glycosidase_sf"/>
</dbReference>
<organism evidence="4 5">
    <name type="scientific">Manihot esculenta</name>
    <name type="common">Cassava</name>
    <name type="synonym">Jatropha manihot</name>
    <dbReference type="NCBI Taxonomy" id="3983"/>
    <lineage>
        <taxon>Eukaryota</taxon>
        <taxon>Viridiplantae</taxon>
        <taxon>Streptophyta</taxon>
        <taxon>Embryophyta</taxon>
        <taxon>Tracheophyta</taxon>
        <taxon>Spermatophyta</taxon>
        <taxon>Magnoliopsida</taxon>
        <taxon>eudicotyledons</taxon>
        <taxon>Gunneridae</taxon>
        <taxon>Pentapetalae</taxon>
        <taxon>rosids</taxon>
        <taxon>fabids</taxon>
        <taxon>Malpighiales</taxon>
        <taxon>Euphorbiaceae</taxon>
        <taxon>Crotonoideae</taxon>
        <taxon>Manihoteae</taxon>
        <taxon>Manihot</taxon>
    </lineage>
</organism>
<dbReference type="SUPFAM" id="SSF48208">
    <property type="entry name" value="Six-hairpin glycosidases"/>
    <property type="match status" value="1"/>
</dbReference>
<accession>A0A2C9VTZ7</accession>
<dbReference type="OrthoDB" id="5358475at2759"/>
<dbReference type="Pfam" id="PF20736">
    <property type="entry name" value="Glyco_hydro127M"/>
    <property type="match status" value="1"/>
</dbReference>
<evidence type="ECO:0000259" key="3">
    <source>
        <dbReference type="Pfam" id="PF20736"/>
    </source>
</evidence>
<feature type="domain" description="Non-reducing end beta-L-arabinofuranosidase-like GH127 catalytic" evidence="2">
    <location>
        <begin position="111"/>
        <end position="493"/>
    </location>
</feature>
<dbReference type="InterPro" id="IPR036195">
    <property type="entry name" value="AbfB_ABD_sf"/>
</dbReference>
<feature type="domain" description="Non-reducing end beta-L-arabinofuranosidase-like GH127 middle" evidence="3">
    <location>
        <begin position="506"/>
        <end position="606"/>
    </location>
</feature>
<dbReference type="PANTHER" id="PTHR31151:SF0">
    <property type="entry name" value="PROLINE-TRNA LIGASE (DUF1680)"/>
    <property type="match status" value="1"/>
</dbReference>
<dbReference type="AlphaFoldDB" id="A0A2C9VTZ7"/>
<dbReference type="GO" id="GO:0046373">
    <property type="term" value="P:L-arabinose metabolic process"/>
    <property type="evidence" value="ECO:0007669"/>
    <property type="project" value="InterPro"/>
</dbReference>
<reference evidence="5" key="1">
    <citation type="journal article" date="2016" name="Nat. Biotechnol.">
        <title>Sequencing wild and cultivated cassava and related species reveals extensive interspecific hybridization and genetic diversity.</title>
        <authorList>
            <person name="Bredeson J.V."/>
            <person name="Lyons J.B."/>
            <person name="Prochnik S.E."/>
            <person name="Wu G.A."/>
            <person name="Ha C.M."/>
            <person name="Edsinger-Gonzales E."/>
            <person name="Grimwood J."/>
            <person name="Schmutz J."/>
            <person name="Rabbi I.Y."/>
            <person name="Egesi C."/>
            <person name="Nauluvula P."/>
            <person name="Lebot V."/>
            <person name="Ndunguru J."/>
            <person name="Mkamilo G."/>
            <person name="Bart R.S."/>
            <person name="Setter T.L."/>
            <person name="Gleadow R.M."/>
            <person name="Kulakow P."/>
            <person name="Ferguson M.E."/>
            <person name="Rounsley S."/>
            <person name="Rokhsar D.S."/>
        </authorList>
    </citation>
    <scope>NUCLEOTIDE SEQUENCE [LARGE SCALE GENOMIC DNA]</scope>
    <source>
        <strain evidence="5">cv. AM560-2</strain>
    </source>
</reference>
<dbReference type="OMA" id="HVGCRTR"/>
<dbReference type="Proteomes" id="UP000091857">
    <property type="component" value="Chromosome 6"/>
</dbReference>
<gene>
    <name evidence="4" type="ORF">MANES_06G167200v8</name>
</gene>
<dbReference type="PANTHER" id="PTHR31151">
    <property type="entry name" value="PROLINE-TRNA LIGASE (DUF1680)"/>
    <property type="match status" value="1"/>
</dbReference>
<dbReference type="Pfam" id="PF07944">
    <property type="entry name" value="Beta-AFase-like_GH127_cat"/>
    <property type="match status" value="1"/>
</dbReference>
<name>A0A2C9VTZ7_MANES</name>
<feature type="signal peptide" evidence="1">
    <location>
        <begin position="1"/>
        <end position="24"/>
    </location>
</feature>
<keyword evidence="1" id="KW-0732">Signal</keyword>
<dbReference type="EMBL" id="CM004392">
    <property type="protein sequence ID" value="OAY48561.1"/>
    <property type="molecule type" value="Genomic_DNA"/>
</dbReference>
<evidence type="ECO:0000313" key="5">
    <source>
        <dbReference type="Proteomes" id="UP000091857"/>
    </source>
</evidence>
<keyword evidence="5" id="KW-1185">Reference proteome</keyword>
<proteinExistence type="predicted"/>
<comment type="caution">
    <text evidence="4">The sequence shown here is derived from an EMBL/GenBank/DDBJ whole genome shotgun (WGS) entry which is preliminary data.</text>
</comment>
<dbReference type="SUPFAM" id="SSF110221">
    <property type="entry name" value="AbfB domain"/>
    <property type="match status" value="1"/>
</dbReference>
<dbReference type="InterPro" id="IPR049046">
    <property type="entry name" value="Beta-AFase-like_GH127_middle"/>
</dbReference>